<dbReference type="GO" id="GO:0008270">
    <property type="term" value="F:zinc ion binding"/>
    <property type="evidence" value="ECO:0007669"/>
    <property type="project" value="UniProtKB-KW"/>
</dbReference>
<dbReference type="OrthoDB" id="9814654at2"/>
<sequence>MKKIYAAPDLLSAGHVHNLLGQSGIESELRNYYLGGGIGDLPVNECWPEIWVDDADAAHAEEVVRELQEALAEPPGPSWICPQCDERNEGQFGECWRCGTLRPEGTNSP</sequence>
<evidence type="ECO:0000256" key="2">
    <source>
        <dbReference type="ARBA" id="ARBA00022771"/>
    </source>
</evidence>
<evidence type="ECO:0000313" key="6">
    <source>
        <dbReference type="Proteomes" id="UP000029273"/>
    </source>
</evidence>
<proteinExistence type="predicted"/>
<evidence type="ECO:0000256" key="1">
    <source>
        <dbReference type="ARBA" id="ARBA00022723"/>
    </source>
</evidence>
<protein>
    <recommendedName>
        <fullName evidence="4">RanBP2-type domain-containing protein</fullName>
    </recommendedName>
</protein>
<keyword evidence="2" id="KW-0863">Zinc-finger</keyword>
<dbReference type="SUPFAM" id="SSF90209">
    <property type="entry name" value="Ran binding protein zinc finger-like"/>
    <property type="match status" value="1"/>
</dbReference>
<dbReference type="EMBL" id="JQSG02000006">
    <property type="protein sequence ID" value="OBS08364.1"/>
    <property type="molecule type" value="Genomic_DNA"/>
</dbReference>
<dbReference type="STRING" id="160660.BJI67_00270"/>
<keyword evidence="1" id="KW-0479">Metal-binding</keyword>
<dbReference type="PROSITE" id="PS50199">
    <property type="entry name" value="ZF_RANBP2_2"/>
    <property type="match status" value="1"/>
</dbReference>
<keyword evidence="6" id="KW-1185">Reference proteome</keyword>
<dbReference type="Proteomes" id="UP000029273">
    <property type="component" value="Unassembled WGS sequence"/>
</dbReference>
<comment type="caution">
    <text evidence="5">The sequence shown here is derived from an EMBL/GenBank/DDBJ whole genome shotgun (WGS) entry which is preliminary data.</text>
</comment>
<keyword evidence="3" id="KW-0862">Zinc</keyword>
<dbReference type="Pfam" id="PF09413">
    <property type="entry name" value="DUF2007"/>
    <property type="match status" value="1"/>
</dbReference>
<dbReference type="AlphaFoldDB" id="A0A1A6C1D9"/>
<evidence type="ECO:0000256" key="3">
    <source>
        <dbReference type="ARBA" id="ARBA00022833"/>
    </source>
</evidence>
<evidence type="ECO:0000259" key="4">
    <source>
        <dbReference type="PROSITE" id="PS50199"/>
    </source>
</evidence>
<dbReference type="InterPro" id="IPR001876">
    <property type="entry name" value="Znf_RanBP2"/>
</dbReference>
<dbReference type="PROSITE" id="PS01358">
    <property type="entry name" value="ZF_RANBP2_1"/>
    <property type="match status" value="1"/>
</dbReference>
<evidence type="ECO:0000313" key="5">
    <source>
        <dbReference type="EMBL" id="OBS08364.1"/>
    </source>
</evidence>
<accession>A0A1A6C1D9</accession>
<feature type="domain" description="RanBP2-type" evidence="4">
    <location>
        <begin position="74"/>
        <end position="104"/>
    </location>
</feature>
<gene>
    <name evidence="5" type="ORF">Thpro_022614</name>
</gene>
<name>A0A1A6C1D9_9GAMM</name>
<dbReference type="RefSeq" id="WP_038092654.1">
    <property type="nucleotide sequence ID" value="NZ_JQSG02000006.1"/>
</dbReference>
<reference evidence="5 6" key="1">
    <citation type="journal article" date="2014" name="Genome Announc.">
        <title>Draft Genome Sequence of the Iron-Oxidizing, Acidophilic, and Halotolerant 'Thiobacillus prosperus' Type Strain DSM 5130.</title>
        <authorList>
            <person name="Ossandon F.J."/>
            <person name="Cardenas J.P."/>
            <person name="Corbett M."/>
            <person name="Quatrini R."/>
            <person name="Holmes D.S."/>
            <person name="Watkin E."/>
        </authorList>
    </citation>
    <scope>NUCLEOTIDE SEQUENCE [LARGE SCALE GENOMIC DNA]</scope>
    <source>
        <strain evidence="5 6">DSM 5130</strain>
    </source>
</reference>
<dbReference type="InterPro" id="IPR018551">
    <property type="entry name" value="DUF2007"/>
</dbReference>
<dbReference type="Gene3D" id="2.30.30.380">
    <property type="entry name" value="Zn-finger domain of Sec23/24"/>
    <property type="match status" value="1"/>
</dbReference>
<dbReference type="InterPro" id="IPR036443">
    <property type="entry name" value="Znf_RanBP2_sf"/>
</dbReference>
<organism evidence="5 6">
    <name type="scientific">Acidihalobacter prosperus</name>
    <dbReference type="NCBI Taxonomy" id="160660"/>
    <lineage>
        <taxon>Bacteria</taxon>
        <taxon>Pseudomonadati</taxon>
        <taxon>Pseudomonadota</taxon>
        <taxon>Gammaproteobacteria</taxon>
        <taxon>Chromatiales</taxon>
        <taxon>Ectothiorhodospiraceae</taxon>
        <taxon>Acidihalobacter</taxon>
    </lineage>
</organism>